<comment type="caution">
    <text evidence="1">Lacks conserved residue(s) required for the propagation of feature annotation.</text>
</comment>
<dbReference type="InterPro" id="IPR001627">
    <property type="entry name" value="Semap_dom"/>
</dbReference>
<dbReference type="InterPro" id="IPR015943">
    <property type="entry name" value="WD40/YVTN_repeat-like_dom_sf"/>
</dbReference>
<feature type="chain" id="PRO_5037111000" evidence="2">
    <location>
        <begin position="22"/>
        <end position="236"/>
    </location>
</feature>
<evidence type="ECO:0000313" key="4">
    <source>
        <dbReference type="Proteomes" id="UP000887565"/>
    </source>
</evidence>
<evidence type="ECO:0000256" key="2">
    <source>
        <dbReference type="SAM" id="SignalP"/>
    </source>
</evidence>
<evidence type="ECO:0000259" key="3">
    <source>
        <dbReference type="PROSITE" id="PS51004"/>
    </source>
</evidence>
<protein>
    <submittedName>
        <fullName evidence="5">Sema domain-containing protein</fullName>
    </submittedName>
</protein>
<organism evidence="4 5">
    <name type="scientific">Romanomermis culicivorax</name>
    <name type="common">Nematode worm</name>
    <dbReference type="NCBI Taxonomy" id="13658"/>
    <lineage>
        <taxon>Eukaryota</taxon>
        <taxon>Metazoa</taxon>
        <taxon>Ecdysozoa</taxon>
        <taxon>Nematoda</taxon>
        <taxon>Enoplea</taxon>
        <taxon>Dorylaimia</taxon>
        <taxon>Mermithida</taxon>
        <taxon>Mermithoidea</taxon>
        <taxon>Mermithidae</taxon>
        <taxon>Romanomermis</taxon>
    </lineage>
</organism>
<dbReference type="GO" id="GO:0002116">
    <property type="term" value="C:semaphorin receptor complex"/>
    <property type="evidence" value="ECO:0007669"/>
    <property type="project" value="TreeGrafter"/>
</dbReference>
<evidence type="ECO:0000313" key="5">
    <source>
        <dbReference type="WBParaSite" id="nRc.2.0.1.t45298-RA"/>
    </source>
</evidence>
<dbReference type="SUPFAM" id="SSF101912">
    <property type="entry name" value="Sema domain"/>
    <property type="match status" value="1"/>
</dbReference>
<dbReference type="GO" id="GO:0005886">
    <property type="term" value="C:plasma membrane"/>
    <property type="evidence" value="ECO:0007669"/>
    <property type="project" value="TreeGrafter"/>
</dbReference>
<feature type="domain" description="Sema" evidence="3">
    <location>
        <begin position="11"/>
        <end position="236"/>
    </location>
</feature>
<proteinExistence type="predicted"/>
<dbReference type="PANTHER" id="PTHR22625:SF70">
    <property type="entry name" value="PLEXIN A, ISOFORM A"/>
    <property type="match status" value="1"/>
</dbReference>
<name>A0A915L2J4_ROMCU</name>
<dbReference type="PANTHER" id="PTHR22625">
    <property type="entry name" value="PLEXIN"/>
    <property type="match status" value="1"/>
</dbReference>
<dbReference type="Proteomes" id="UP000887565">
    <property type="component" value="Unplaced"/>
</dbReference>
<dbReference type="OMA" id="HRNINSE"/>
<sequence>MNFRAAIFSTSWLLLLTQVIAQRVTKMFKNPLDSDFYPFQRMVVERRYTGRVYLGAVNRLYQFSADLDKQAVFETGPVDDSPDCASSGVCDFVKKHSTDNYNKAMTLYEKANKLIVCGSVRQGACRLHNVYNVSSLDPPISEAVVANDKDSSSVVFVAPGPPDPPTTEVLNVASTYTDSGPFRDEVPAVATLSLQPENLFKIAHRNINSESQVLMERSKRKLYRIEYVYGFASGNY</sequence>
<dbReference type="Gene3D" id="2.130.10.10">
    <property type="entry name" value="YVTN repeat-like/Quinoprotein amine dehydrogenase"/>
    <property type="match status" value="1"/>
</dbReference>
<dbReference type="WBParaSite" id="nRc.2.0.1.t45298-RA">
    <property type="protein sequence ID" value="nRc.2.0.1.t45298-RA"/>
    <property type="gene ID" value="nRc.2.0.1.g45298"/>
</dbReference>
<keyword evidence="4" id="KW-1185">Reference proteome</keyword>
<reference evidence="5" key="1">
    <citation type="submission" date="2022-11" db="UniProtKB">
        <authorList>
            <consortium name="WormBaseParasite"/>
        </authorList>
    </citation>
    <scope>IDENTIFICATION</scope>
</reference>
<dbReference type="PROSITE" id="PS51004">
    <property type="entry name" value="SEMA"/>
    <property type="match status" value="1"/>
</dbReference>
<dbReference type="InterPro" id="IPR031148">
    <property type="entry name" value="Plexin"/>
</dbReference>
<accession>A0A915L2J4</accession>
<feature type="signal peptide" evidence="2">
    <location>
        <begin position="1"/>
        <end position="21"/>
    </location>
</feature>
<dbReference type="InterPro" id="IPR036352">
    <property type="entry name" value="Semap_dom_sf"/>
</dbReference>
<dbReference type="GO" id="GO:0017154">
    <property type="term" value="F:semaphorin receptor activity"/>
    <property type="evidence" value="ECO:0007669"/>
    <property type="project" value="InterPro"/>
</dbReference>
<dbReference type="AlphaFoldDB" id="A0A915L2J4"/>
<dbReference type="GO" id="GO:0030334">
    <property type="term" value="P:regulation of cell migration"/>
    <property type="evidence" value="ECO:0007669"/>
    <property type="project" value="TreeGrafter"/>
</dbReference>
<keyword evidence="2" id="KW-0732">Signal</keyword>
<evidence type="ECO:0000256" key="1">
    <source>
        <dbReference type="PROSITE-ProRule" id="PRU00352"/>
    </source>
</evidence>